<evidence type="ECO:0000313" key="2">
    <source>
        <dbReference type="Proteomes" id="UP000688947"/>
    </source>
</evidence>
<accession>A0A8T1TRU8</accession>
<organism evidence="1 2">
    <name type="scientific">Phytophthora cactorum</name>
    <dbReference type="NCBI Taxonomy" id="29920"/>
    <lineage>
        <taxon>Eukaryota</taxon>
        <taxon>Sar</taxon>
        <taxon>Stramenopiles</taxon>
        <taxon>Oomycota</taxon>
        <taxon>Peronosporomycetes</taxon>
        <taxon>Peronosporales</taxon>
        <taxon>Peronosporaceae</taxon>
        <taxon>Phytophthora</taxon>
    </lineage>
</organism>
<protein>
    <submittedName>
        <fullName evidence="1">Uncharacterized protein</fullName>
    </submittedName>
</protein>
<comment type="caution">
    <text evidence="1">The sequence shown here is derived from an EMBL/GenBank/DDBJ whole genome shotgun (WGS) entry which is preliminary data.</text>
</comment>
<dbReference type="OrthoDB" id="170067at2759"/>
<dbReference type="EMBL" id="JAENGZ010001708">
    <property type="protein sequence ID" value="KAG6946606.1"/>
    <property type="molecule type" value="Genomic_DNA"/>
</dbReference>
<sequence>MKLADSLGVKVDQIDFKQNLDRSKDYAILNMSTPQIGGTHWVAVSNKGHVYFDPLGLPRPRVIPASYKYLS</sequence>
<reference evidence="1" key="1">
    <citation type="submission" date="2021-01" db="EMBL/GenBank/DDBJ databases">
        <title>Phytophthora aleatoria, a newly-described species from Pinus radiata is distinct from Phytophthora cactorum isolates based on comparative genomics.</title>
        <authorList>
            <person name="Mcdougal R."/>
            <person name="Panda P."/>
            <person name="Williams N."/>
            <person name="Studholme D.J."/>
        </authorList>
    </citation>
    <scope>NUCLEOTIDE SEQUENCE</scope>
    <source>
        <strain evidence="1">NZFS 3830</strain>
    </source>
</reference>
<evidence type="ECO:0000313" key="1">
    <source>
        <dbReference type="EMBL" id="KAG6946606.1"/>
    </source>
</evidence>
<name>A0A8T1TRU8_9STRA</name>
<proteinExistence type="predicted"/>
<dbReference type="AlphaFoldDB" id="A0A8T1TRU8"/>
<gene>
    <name evidence="1" type="ORF">JG687_00016594</name>
</gene>
<dbReference type="Proteomes" id="UP000688947">
    <property type="component" value="Unassembled WGS sequence"/>
</dbReference>